<keyword evidence="5" id="KW-1185">Reference proteome</keyword>
<dbReference type="InterPro" id="IPR029032">
    <property type="entry name" value="AhpD-like"/>
</dbReference>
<dbReference type="NCBIfam" id="TIGR02425">
    <property type="entry name" value="decarb_PcaC"/>
    <property type="match status" value="1"/>
</dbReference>
<feature type="domain" description="AB hydrolase-1" evidence="2">
    <location>
        <begin position="25"/>
        <end position="252"/>
    </location>
</feature>
<dbReference type="EMBL" id="JAMTCK010000031">
    <property type="protein sequence ID" value="MCP2170368.1"/>
    <property type="molecule type" value="Genomic_DNA"/>
</dbReference>
<accession>A0AAE3GQL8</accession>
<protein>
    <submittedName>
        <fullName evidence="4">4-carboxymuconolactone decarboxylase /3-oxoadipate enol-lactonase</fullName>
    </submittedName>
</protein>
<dbReference type="InterPro" id="IPR026968">
    <property type="entry name" value="PcaD/CatD"/>
</dbReference>
<feature type="region of interest" description="Disordered" evidence="1">
    <location>
        <begin position="406"/>
        <end position="430"/>
    </location>
</feature>
<dbReference type="InterPro" id="IPR029058">
    <property type="entry name" value="AB_hydrolase_fold"/>
</dbReference>
<dbReference type="InterPro" id="IPR003779">
    <property type="entry name" value="CMD-like"/>
</dbReference>
<feature type="compositionally biased region" description="Acidic residues" evidence="1">
    <location>
        <begin position="421"/>
        <end position="430"/>
    </location>
</feature>
<sequence length="430" mass="44578">MSFAEQGGARRLLHHRVDGPDGAAPLLLGPSLGTSLAVWQAQVPALARHHRVVRWDLPGHGATPADVLPGGPGATTVADLGRLVLDLADALGIDRFAHAGISLGGAVGAWLAVHHPDRISALVMVCSSARFGAPAAWHERAELVRGQGTDALLAATPTRWFTPGFAGTPAARARLADLRAADPAGYAACCDALAGYDLRADLPRISAPTLVIAGRDDPATPPAHGRELVDGIPGASLVELAGAAHLAPVERPEPVLSALLDHLSTVESVAPPPPPAGDDARRAAGTDVRRAVLGDDHVDRAIARANAFTAPFQDFITRYAWGEIWTRPGLSRHTRSCVTLTALVARGHLDELAMHVRAALRNGLTAEEIQEVLLQTAVYCGVPAANAAFAVADRVLREAGAIHNGQISSGQPLGDGAGDGSDTDDSVGRN</sequence>
<dbReference type="Proteomes" id="UP001206128">
    <property type="component" value="Unassembled WGS sequence"/>
</dbReference>
<dbReference type="GO" id="GO:0047570">
    <property type="term" value="F:3-oxoadipate enol-lactonase activity"/>
    <property type="evidence" value="ECO:0007669"/>
    <property type="project" value="InterPro"/>
</dbReference>
<dbReference type="Gene3D" id="1.20.1290.10">
    <property type="entry name" value="AhpD-like"/>
    <property type="match status" value="1"/>
</dbReference>
<dbReference type="GO" id="GO:0051920">
    <property type="term" value="F:peroxiredoxin activity"/>
    <property type="evidence" value="ECO:0007669"/>
    <property type="project" value="InterPro"/>
</dbReference>
<dbReference type="InterPro" id="IPR012788">
    <property type="entry name" value="Decarb_PcaC"/>
</dbReference>
<gene>
    <name evidence="4" type="ORF">LX83_007259</name>
</gene>
<dbReference type="Pfam" id="PF02627">
    <property type="entry name" value="CMD"/>
    <property type="match status" value="1"/>
</dbReference>
<dbReference type="PANTHER" id="PTHR33570">
    <property type="entry name" value="4-CARBOXYMUCONOLACTONE DECARBOXYLASE FAMILY PROTEIN"/>
    <property type="match status" value="1"/>
</dbReference>
<reference evidence="4" key="1">
    <citation type="submission" date="2022-06" db="EMBL/GenBank/DDBJ databases">
        <title>Genomic Encyclopedia of Archaeal and Bacterial Type Strains, Phase II (KMG-II): from individual species to whole genera.</title>
        <authorList>
            <person name="Goeker M."/>
        </authorList>
    </citation>
    <scope>NUCLEOTIDE SEQUENCE</scope>
    <source>
        <strain evidence="4">DSM 43935</strain>
    </source>
</reference>
<evidence type="ECO:0000259" key="2">
    <source>
        <dbReference type="Pfam" id="PF00561"/>
    </source>
</evidence>
<evidence type="ECO:0000313" key="4">
    <source>
        <dbReference type="EMBL" id="MCP2170368.1"/>
    </source>
</evidence>
<feature type="domain" description="Carboxymuconolactone decarboxylase-like" evidence="3">
    <location>
        <begin position="311"/>
        <end position="393"/>
    </location>
</feature>
<dbReference type="PANTHER" id="PTHR33570:SF2">
    <property type="entry name" value="CARBOXYMUCONOLACTONE DECARBOXYLASE-LIKE DOMAIN-CONTAINING PROTEIN"/>
    <property type="match status" value="1"/>
</dbReference>
<dbReference type="PRINTS" id="PR00111">
    <property type="entry name" value="ABHYDROLASE"/>
</dbReference>
<evidence type="ECO:0000259" key="3">
    <source>
        <dbReference type="Pfam" id="PF02627"/>
    </source>
</evidence>
<evidence type="ECO:0000313" key="5">
    <source>
        <dbReference type="Proteomes" id="UP001206128"/>
    </source>
</evidence>
<organism evidence="4 5">
    <name type="scientific">Goodfellowiella coeruleoviolacea</name>
    <dbReference type="NCBI Taxonomy" id="334858"/>
    <lineage>
        <taxon>Bacteria</taxon>
        <taxon>Bacillati</taxon>
        <taxon>Actinomycetota</taxon>
        <taxon>Actinomycetes</taxon>
        <taxon>Pseudonocardiales</taxon>
        <taxon>Pseudonocardiaceae</taxon>
        <taxon>Goodfellowiella</taxon>
    </lineage>
</organism>
<comment type="caution">
    <text evidence="4">The sequence shown here is derived from an EMBL/GenBank/DDBJ whole genome shotgun (WGS) entry which is preliminary data.</text>
</comment>
<dbReference type="InterPro" id="IPR052512">
    <property type="entry name" value="4CMD/NDH-1_regulator"/>
</dbReference>
<dbReference type="GO" id="GO:0042952">
    <property type="term" value="P:beta-ketoadipate pathway"/>
    <property type="evidence" value="ECO:0007669"/>
    <property type="project" value="InterPro"/>
</dbReference>
<dbReference type="NCBIfam" id="TIGR02427">
    <property type="entry name" value="protocat_pcaD"/>
    <property type="match status" value="1"/>
</dbReference>
<name>A0AAE3GQL8_9PSEU</name>
<dbReference type="SUPFAM" id="SSF69118">
    <property type="entry name" value="AhpD-like"/>
    <property type="match status" value="1"/>
</dbReference>
<dbReference type="SUPFAM" id="SSF53474">
    <property type="entry name" value="alpha/beta-Hydrolases"/>
    <property type="match status" value="1"/>
</dbReference>
<dbReference type="Gene3D" id="3.40.50.1820">
    <property type="entry name" value="alpha/beta hydrolase"/>
    <property type="match status" value="1"/>
</dbReference>
<dbReference type="Pfam" id="PF00561">
    <property type="entry name" value="Abhydrolase_1"/>
    <property type="match status" value="1"/>
</dbReference>
<dbReference type="InterPro" id="IPR000073">
    <property type="entry name" value="AB_hydrolase_1"/>
</dbReference>
<evidence type="ECO:0000256" key="1">
    <source>
        <dbReference type="SAM" id="MobiDB-lite"/>
    </source>
</evidence>
<proteinExistence type="predicted"/>
<dbReference type="AlphaFoldDB" id="A0AAE3GQL8"/>